<protein>
    <submittedName>
        <fullName evidence="3">S-layer homology domain-containing protein</fullName>
    </submittedName>
</protein>
<dbReference type="InterPro" id="IPR013783">
    <property type="entry name" value="Ig-like_fold"/>
</dbReference>
<feature type="domain" description="SLH" evidence="2">
    <location>
        <begin position="1223"/>
        <end position="1295"/>
    </location>
</feature>
<feature type="domain" description="SLH" evidence="2">
    <location>
        <begin position="1089"/>
        <end position="1150"/>
    </location>
</feature>
<evidence type="ECO:0000259" key="2">
    <source>
        <dbReference type="PROSITE" id="PS51272"/>
    </source>
</evidence>
<dbReference type="InterPro" id="IPR001119">
    <property type="entry name" value="SLH_dom"/>
</dbReference>
<sequence>MRKLLSMLLVIALVVTLAPAGLIQQAKAANSATYFIPDITGIRDTALLTIDVPGPTPTGTMLSRANAYTTNNGNLTLKGTYSYISSSTMSVKIEQLNLQTNNTWQPDATHFTTGAIQEDSGSSNRFTASNLTLFSGMNRITLTGMQGSTQRSDVFYVLYDQVPYLQSLKVISGSTQIDLNEGARAVVPTKNITLQGVAKNANKATVSVNGGTAVIASVLEDGTFFSPALTLNAGLNTLKIMITNGSNTINITREIYYFDQNNPYTDVKLQFPLSGTPPEYQLAGQVPQVTSGTSALGQTANLKVTMLVPYNSNPFGGPSSVTNATYAINGSGSSPIGSAQVSSEIIIPGSDGITPQYKLVTFTLPSPFTLKDDTVTVNKDQFVALSVTYGSFTSTFNGSFKFLPGETVITNMWYLPGYDGTSNVSTASKEPLKGAEVSDSTFYIMVDADRTVDAANPLKGTYLPLSTTSLALTLLSPAGTTGNQKVYKVDNFANGQQKIQFKVGTSTSTYVADISYVQKSYIYVANLYDGQTYNFDSRITNSLTLNGQYMGFKNLSGVQLFINGIAQSTFSATTASPSFTMTLNIGGVGPLVFGENRLLLKGVETNASTGISQEIIKEIKIYVIDTNVSTIANFMPTLSSLTRIAFNQDAVSSYSPVQMGNIFNVSPEFLFMTDKYVTSQTKYDLVIRGGGASILNLKLGSNTIFTKAIGVTNSHIESGTYTDVTTGISYIYDFAGNQTDFILRIRDLTFEAPGSHVYNLELINGTGARTNQILEVTREVSPFRILSPQPTVGDQIIVNKNFVRFDIEAEGATEVIINGEQATKRVDLNNRFTYDYVGLKPDKLTAIPIQIKRADTTLKNTVQVYYTSTVQVDSQFMQKLSNKFDIFNKNLSLTFPKGTVLKSASPNTTGITKLYKDTQVLFGIADPADGVVERKNDYGNIINVNNDGRTYQGASPILIPDYLVIRYGNNTNTANFTRISPTYWISGGVGELGNKGDIGYKPATNGLAPYSVEGRFTEYELERKVIPSNRGELTLKYDTNVVDEIGYTVTVFRYTDNGNWENIGGEVDTKKHTIQVPFDDFGYYMVVKLRKGFSDITNHSWARNILNALYSKGIMNNVRFDEFGANDMTTRGEFATLLVKGLNIPLNFDGNQTYFDITPGTKTTTWDYEHIETAARAGIITGLDEGFFGAGIPISRQDAAVMIARALKIKMSVNDSKLEGKLAKSFVDSGSIGYYARPAVEAVGKAKIMSGSPITLPGQEKQVFNFNPKGNMTRAEAGKITVALLMKSTSLFPKSLS</sequence>
<dbReference type="Proteomes" id="UP001596105">
    <property type="component" value="Unassembled WGS sequence"/>
</dbReference>
<keyword evidence="4" id="KW-1185">Reference proteome</keyword>
<comment type="caution">
    <text evidence="3">The sequence shown here is derived from an EMBL/GenBank/DDBJ whole genome shotgun (WGS) entry which is preliminary data.</text>
</comment>
<dbReference type="PROSITE" id="PS51272">
    <property type="entry name" value="SLH"/>
    <property type="match status" value="3"/>
</dbReference>
<name>A0ABW0LXQ8_9BACL</name>
<gene>
    <name evidence="3" type="ORF">ACFPPD_13060</name>
</gene>
<evidence type="ECO:0000313" key="3">
    <source>
        <dbReference type="EMBL" id="MFC5469657.1"/>
    </source>
</evidence>
<proteinExistence type="predicted"/>
<reference evidence="4" key="1">
    <citation type="journal article" date="2019" name="Int. J. Syst. Evol. Microbiol.">
        <title>The Global Catalogue of Microorganisms (GCM) 10K type strain sequencing project: providing services to taxonomists for standard genome sequencing and annotation.</title>
        <authorList>
            <consortium name="The Broad Institute Genomics Platform"/>
            <consortium name="The Broad Institute Genome Sequencing Center for Infectious Disease"/>
            <person name="Wu L."/>
            <person name="Ma J."/>
        </authorList>
    </citation>
    <scope>NUCLEOTIDE SEQUENCE [LARGE SCALE GENOMIC DNA]</scope>
    <source>
        <strain evidence="4">CCUG 57113</strain>
    </source>
</reference>
<feature type="chain" id="PRO_5046753200" evidence="1">
    <location>
        <begin position="29"/>
        <end position="1297"/>
    </location>
</feature>
<dbReference type="Pfam" id="PF00395">
    <property type="entry name" value="SLH"/>
    <property type="match status" value="3"/>
</dbReference>
<dbReference type="RefSeq" id="WP_209745219.1">
    <property type="nucleotide sequence ID" value="NZ_JBHSMH010000041.1"/>
</dbReference>
<evidence type="ECO:0000313" key="4">
    <source>
        <dbReference type="Proteomes" id="UP001596105"/>
    </source>
</evidence>
<organism evidence="3 4">
    <name type="scientific">Cohnella suwonensis</name>
    <dbReference type="NCBI Taxonomy" id="696072"/>
    <lineage>
        <taxon>Bacteria</taxon>
        <taxon>Bacillati</taxon>
        <taxon>Bacillota</taxon>
        <taxon>Bacilli</taxon>
        <taxon>Bacillales</taxon>
        <taxon>Paenibacillaceae</taxon>
        <taxon>Cohnella</taxon>
    </lineage>
</organism>
<feature type="domain" description="SLH" evidence="2">
    <location>
        <begin position="1151"/>
        <end position="1217"/>
    </location>
</feature>
<evidence type="ECO:0000256" key="1">
    <source>
        <dbReference type="SAM" id="SignalP"/>
    </source>
</evidence>
<dbReference type="EMBL" id="JBHSMH010000041">
    <property type="protein sequence ID" value="MFC5469657.1"/>
    <property type="molecule type" value="Genomic_DNA"/>
</dbReference>
<feature type="signal peptide" evidence="1">
    <location>
        <begin position="1"/>
        <end position="28"/>
    </location>
</feature>
<dbReference type="Gene3D" id="2.60.40.10">
    <property type="entry name" value="Immunoglobulins"/>
    <property type="match status" value="1"/>
</dbReference>
<accession>A0ABW0LXQ8</accession>
<keyword evidence="1" id="KW-0732">Signal</keyword>